<proteinExistence type="predicted"/>
<name>A0A151XBQ8_9HYME</name>
<feature type="transmembrane region" description="Helical" evidence="6">
    <location>
        <begin position="589"/>
        <end position="608"/>
    </location>
</feature>
<protein>
    <recommendedName>
        <fullName evidence="9">Gustatory receptor</fullName>
    </recommendedName>
</protein>
<evidence type="ECO:0000256" key="4">
    <source>
        <dbReference type="ARBA" id="ARBA00022989"/>
    </source>
</evidence>
<keyword evidence="3 6" id="KW-0812">Transmembrane</keyword>
<keyword evidence="8" id="KW-1185">Reference proteome</keyword>
<keyword evidence="5 6" id="KW-0472">Membrane</keyword>
<evidence type="ECO:0000256" key="5">
    <source>
        <dbReference type="ARBA" id="ARBA00023136"/>
    </source>
</evidence>
<feature type="transmembrane region" description="Helical" evidence="6">
    <location>
        <begin position="372"/>
        <end position="390"/>
    </location>
</feature>
<evidence type="ECO:0000256" key="6">
    <source>
        <dbReference type="SAM" id="Phobius"/>
    </source>
</evidence>
<dbReference type="GO" id="GO:0050909">
    <property type="term" value="P:sensory perception of taste"/>
    <property type="evidence" value="ECO:0007669"/>
    <property type="project" value="InterPro"/>
</dbReference>
<dbReference type="Proteomes" id="UP000075809">
    <property type="component" value="Unassembled WGS sequence"/>
</dbReference>
<feature type="transmembrane region" description="Helical" evidence="6">
    <location>
        <begin position="237"/>
        <end position="261"/>
    </location>
</feature>
<keyword evidence="2" id="KW-1003">Cell membrane</keyword>
<feature type="transmembrane region" description="Helical" evidence="6">
    <location>
        <begin position="12"/>
        <end position="28"/>
    </location>
</feature>
<comment type="subcellular location">
    <subcellularLocation>
        <location evidence="1">Cell membrane</location>
        <topology evidence="1">Multi-pass membrane protein</topology>
    </subcellularLocation>
</comment>
<accession>A0A151XBQ8</accession>
<feature type="transmembrane region" description="Helical" evidence="6">
    <location>
        <begin position="157"/>
        <end position="181"/>
    </location>
</feature>
<sequence length="704" mass="82779">MVDIIHNAFRPLALVAFILGLGNFRYPLSYWKFRLSVFYIIIVWSFYACAFHVMISKFSPMRIFSNPLTFISISTNILVTIISVTITVRKQKKIHICLKKLCLVDDTLEKLGTPKEYHTIKKLIRLMFIIYLIMILILFTTDSIWNIERHNSIKAVIIGLIVGYPFHINTLGDIMIAFVLRHLHSELCRIARDMNDLFGTQFILQMIGYFIILVTTFFVQFHMILCLTHVYVTDSSALKLILSTDMWCMVFLTKFISLNYICESVCAKVQKTKALTHKLTDLIRFTETRKEIYQFLLQMSLRPLEFRGMGVIHFGYKFINKFFIWVLSVIIFILQMDTPPMYELLKSNGINETSHEIAKVTIMIVQDSIEKALNPVFLITFFWGLGILKYSSNQLKYCLSLFYIFTVWSVYTYALYYTIDLFSIKTVFNNLINTLVVILNLFVALISITISICKHKAQKTKEVIHKLTNFNSFAEVHEEIYQFVLQMSLRPLKFSGMGLFYFGYDFIHIRCQFSIGTIMMNMVNSIEQAIRSLFWIYHVLGLYSKSYLITIMVDTIQKAFRPLALVAFVLGFGNLIIRYPINYWRFRLSIFYTIIVWSFYAFAFHFMMHKFSPSRIFNNHLTFLSVNINIFVTITSVSITVRKHQAQKTKILTHKLTDLIRFTEMRKEIYQFLLQMSLRPLEFRGMGVIHFGYKFINKVNFYEL</sequence>
<feature type="transmembrane region" description="Helical" evidence="6">
    <location>
        <begin position="202"/>
        <end position="225"/>
    </location>
</feature>
<feature type="transmembrane region" description="Helical" evidence="6">
    <location>
        <begin position="534"/>
        <end position="553"/>
    </location>
</feature>
<evidence type="ECO:0000313" key="8">
    <source>
        <dbReference type="Proteomes" id="UP000075809"/>
    </source>
</evidence>
<evidence type="ECO:0000256" key="1">
    <source>
        <dbReference type="ARBA" id="ARBA00004651"/>
    </source>
</evidence>
<dbReference type="GO" id="GO:0005886">
    <property type="term" value="C:plasma membrane"/>
    <property type="evidence" value="ECO:0007669"/>
    <property type="project" value="UniProtKB-SubCell"/>
</dbReference>
<evidence type="ECO:0000256" key="2">
    <source>
        <dbReference type="ARBA" id="ARBA00022475"/>
    </source>
</evidence>
<evidence type="ECO:0000313" key="7">
    <source>
        <dbReference type="EMBL" id="KYQ57779.1"/>
    </source>
</evidence>
<evidence type="ECO:0000256" key="3">
    <source>
        <dbReference type="ARBA" id="ARBA00022692"/>
    </source>
</evidence>
<feature type="transmembrane region" description="Helical" evidence="6">
    <location>
        <begin position="397"/>
        <end position="419"/>
    </location>
</feature>
<dbReference type="AlphaFoldDB" id="A0A151XBQ8"/>
<feature type="transmembrane region" description="Helical" evidence="6">
    <location>
        <begin position="620"/>
        <end position="641"/>
    </location>
</feature>
<reference evidence="7 8" key="1">
    <citation type="submission" date="2015-09" db="EMBL/GenBank/DDBJ databases">
        <title>Trachymyrmex zeteki WGS genome.</title>
        <authorList>
            <person name="Nygaard S."/>
            <person name="Hu H."/>
            <person name="Boomsma J."/>
            <person name="Zhang G."/>
        </authorList>
    </citation>
    <scope>NUCLEOTIDE SEQUENCE [LARGE SCALE GENOMIC DNA]</scope>
    <source>
        <strain evidence="7">Tzet28-1</strain>
        <tissue evidence="7">Whole body</tissue>
    </source>
</reference>
<dbReference type="Pfam" id="PF08395">
    <property type="entry name" value="7tm_7"/>
    <property type="match status" value="1"/>
</dbReference>
<gene>
    <name evidence="7" type="ORF">ALC60_03272</name>
</gene>
<feature type="transmembrane region" description="Helical" evidence="6">
    <location>
        <begin position="431"/>
        <end position="453"/>
    </location>
</feature>
<feature type="transmembrane region" description="Helical" evidence="6">
    <location>
        <begin position="35"/>
        <end position="55"/>
    </location>
</feature>
<keyword evidence="4 6" id="KW-1133">Transmembrane helix</keyword>
<feature type="transmembrane region" description="Helical" evidence="6">
    <location>
        <begin position="67"/>
        <end position="88"/>
    </location>
</feature>
<feature type="transmembrane region" description="Helical" evidence="6">
    <location>
        <begin position="559"/>
        <end position="577"/>
    </location>
</feature>
<dbReference type="EMBL" id="KQ982320">
    <property type="protein sequence ID" value="KYQ57779.1"/>
    <property type="molecule type" value="Genomic_DNA"/>
</dbReference>
<feature type="transmembrane region" description="Helical" evidence="6">
    <location>
        <begin position="123"/>
        <end position="145"/>
    </location>
</feature>
<dbReference type="InterPro" id="IPR013604">
    <property type="entry name" value="7TM_chemorcpt"/>
</dbReference>
<organism evidence="7 8">
    <name type="scientific">Mycetomoellerius zeteki</name>
    <dbReference type="NCBI Taxonomy" id="64791"/>
    <lineage>
        <taxon>Eukaryota</taxon>
        <taxon>Metazoa</taxon>
        <taxon>Ecdysozoa</taxon>
        <taxon>Arthropoda</taxon>
        <taxon>Hexapoda</taxon>
        <taxon>Insecta</taxon>
        <taxon>Pterygota</taxon>
        <taxon>Neoptera</taxon>
        <taxon>Endopterygota</taxon>
        <taxon>Hymenoptera</taxon>
        <taxon>Apocrita</taxon>
        <taxon>Aculeata</taxon>
        <taxon>Formicoidea</taxon>
        <taxon>Formicidae</taxon>
        <taxon>Myrmicinae</taxon>
        <taxon>Mycetomoellerius</taxon>
    </lineage>
</organism>
<feature type="transmembrane region" description="Helical" evidence="6">
    <location>
        <begin position="318"/>
        <end position="336"/>
    </location>
</feature>
<evidence type="ECO:0008006" key="9">
    <source>
        <dbReference type="Google" id="ProtNLM"/>
    </source>
</evidence>